<dbReference type="Pfam" id="PF01925">
    <property type="entry name" value="TauE"/>
    <property type="match status" value="1"/>
</dbReference>
<protein>
    <recommendedName>
        <fullName evidence="6">Probable membrane transporter protein</fullName>
    </recommendedName>
</protein>
<evidence type="ECO:0000256" key="3">
    <source>
        <dbReference type="ARBA" id="ARBA00022692"/>
    </source>
</evidence>
<feature type="transmembrane region" description="Helical" evidence="6">
    <location>
        <begin position="55"/>
        <end position="75"/>
    </location>
</feature>
<dbReference type="STRING" id="1007099.SAMN05216287_3636"/>
<evidence type="ECO:0000256" key="5">
    <source>
        <dbReference type="ARBA" id="ARBA00023136"/>
    </source>
</evidence>
<dbReference type="InterPro" id="IPR002781">
    <property type="entry name" value="TM_pro_TauE-like"/>
</dbReference>
<feature type="transmembrane region" description="Helical" evidence="6">
    <location>
        <begin position="241"/>
        <end position="259"/>
    </location>
</feature>
<evidence type="ECO:0000313" key="8">
    <source>
        <dbReference type="Proteomes" id="UP000243778"/>
    </source>
</evidence>
<dbReference type="GO" id="GO:0005886">
    <property type="term" value="C:plasma membrane"/>
    <property type="evidence" value="ECO:0007669"/>
    <property type="project" value="UniProtKB-SubCell"/>
</dbReference>
<dbReference type="EMBL" id="FNNU01000005">
    <property type="protein sequence ID" value="SDX71988.1"/>
    <property type="molecule type" value="Genomic_DNA"/>
</dbReference>
<keyword evidence="6" id="KW-1003">Cell membrane</keyword>
<organism evidence="7 8">
    <name type="scientific">Pseudomonas kuykendallii</name>
    <dbReference type="NCBI Taxonomy" id="1007099"/>
    <lineage>
        <taxon>Bacteria</taxon>
        <taxon>Pseudomonadati</taxon>
        <taxon>Pseudomonadota</taxon>
        <taxon>Gammaproteobacteria</taxon>
        <taxon>Pseudomonadales</taxon>
        <taxon>Pseudomonadaceae</taxon>
        <taxon>Pseudomonas</taxon>
    </lineage>
</organism>
<accession>A0A1H3E119</accession>
<reference evidence="8" key="1">
    <citation type="submission" date="2016-10" db="EMBL/GenBank/DDBJ databases">
        <authorList>
            <person name="Varghese N."/>
            <person name="Submissions S."/>
        </authorList>
    </citation>
    <scope>NUCLEOTIDE SEQUENCE [LARGE SCALE GENOMIC DNA]</scope>
    <source>
        <strain evidence="8">NRRL B-59562</strain>
    </source>
</reference>
<keyword evidence="3 6" id="KW-0812">Transmembrane</keyword>
<gene>
    <name evidence="7" type="ORF">SAMN05216287_3636</name>
</gene>
<dbReference type="Proteomes" id="UP000243778">
    <property type="component" value="Unassembled WGS sequence"/>
</dbReference>
<keyword evidence="8" id="KW-1185">Reference proteome</keyword>
<feature type="transmembrane region" description="Helical" evidence="6">
    <location>
        <begin position="214"/>
        <end position="235"/>
    </location>
</feature>
<evidence type="ECO:0000313" key="7">
    <source>
        <dbReference type="EMBL" id="SDX71988.1"/>
    </source>
</evidence>
<evidence type="ECO:0000256" key="6">
    <source>
        <dbReference type="RuleBase" id="RU363041"/>
    </source>
</evidence>
<feature type="transmembrane region" description="Helical" evidence="6">
    <location>
        <begin position="185"/>
        <end position="207"/>
    </location>
</feature>
<feature type="transmembrane region" description="Helical" evidence="6">
    <location>
        <begin position="87"/>
        <end position="105"/>
    </location>
</feature>
<evidence type="ECO:0000256" key="4">
    <source>
        <dbReference type="ARBA" id="ARBA00022989"/>
    </source>
</evidence>
<evidence type="ECO:0000256" key="1">
    <source>
        <dbReference type="ARBA" id="ARBA00004141"/>
    </source>
</evidence>
<comment type="similarity">
    <text evidence="2 6">Belongs to the 4-toluene sulfonate uptake permease (TSUP) (TC 2.A.102) family.</text>
</comment>
<feature type="transmembrane region" description="Helical" evidence="6">
    <location>
        <begin position="20"/>
        <end position="49"/>
    </location>
</feature>
<proteinExistence type="inferred from homology"/>
<keyword evidence="5 6" id="KW-0472">Membrane</keyword>
<feature type="transmembrane region" description="Helical" evidence="6">
    <location>
        <begin position="111"/>
        <end position="132"/>
    </location>
</feature>
<dbReference type="PANTHER" id="PTHR43701">
    <property type="entry name" value="MEMBRANE TRANSPORTER PROTEIN MJ0441-RELATED"/>
    <property type="match status" value="1"/>
</dbReference>
<comment type="subcellular location">
    <subcellularLocation>
        <location evidence="6">Cell membrane</location>
        <topology evidence="6">Multi-pass membrane protein</topology>
    </subcellularLocation>
    <subcellularLocation>
        <location evidence="1">Membrane</location>
        <topology evidence="1">Multi-pass membrane protein</topology>
    </subcellularLocation>
</comment>
<dbReference type="AlphaFoldDB" id="A0A1H3E119"/>
<name>A0A1H3E119_9PSED</name>
<dbReference type="InterPro" id="IPR051598">
    <property type="entry name" value="TSUP/Inactive_protease-like"/>
</dbReference>
<evidence type="ECO:0000256" key="2">
    <source>
        <dbReference type="ARBA" id="ARBA00009142"/>
    </source>
</evidence>
<sequence length="260" mass="27235">MARVFSEYLMMSLLDVLLDLLLGLVLGTIGGLFGIGGGLIAIPVIGLFFGLDQQMAQGTALVMVVPNVVLAVWRYNQHNRIDLRQAAALAIPGLSCALLASRLALSLPAEVMRLFFVVFLLVLAFYNFYRLVTRAPSGGAQLRHGLFALGVLGAIAGVMGGLMAVGSAVVATPGLTSLFGASQVVAQGLSLALALPSTFVTLVSYALHGEVDWALGIPMAIGGLLSISWGVRLAHTLPEQALRAGFCLFLVISAVALYLK</sequence>
<dbReference type="PANTHER" id="PTHR43701:SF2">
    <property type="entry name" value="MEMBRANE TRANSPORTER PROTEIN YJNA-RELATED"/>
    <property type="match status" value="1"/>
</dbReference>
<keyword evidence="4 6" id="KW-1133">Transmembrane helix</keyword>
<feature type="transmembrane region" description="Helical" evidence="6">
    <location>
        <begin position="144"/>
        <end position="165"/>
    </location>
</feature>